<gene>
    <name evidence="2" type="ORF">Ec08</name>
</gene>
<dbReference type="SUPFAM" id="SSF56784">
    <property type="entry name" value="HAD-like"/>
    <property type="match status" value="1"/>
</dbReference>
<organism evidence="2 3">
    <name type="scientific">Enterobacter phage Ec_L1</name>
    <dbReference type="NCBI Taxonomy" id="2070180"/>
    <lineage>
        <taxon>Viruses</taxon>
        <taxon>Duplodnaviria</taxon>
        <taxon>Heunggongvirae</taxon>
        <taxon>Uroviricota</taxon>
        <taxon>Caudoviricetes</taxon>
        <taxon>Drexlerviridae</taxon>
        <taxon>Eclunavirus</taxon>
        <taxon>Eclunavirus EcL1</taxon>
    </lineage>
</organism>
<dbReference type="InterPro" id="IPR023214">
    <property type="entry name" value="HAD_sf"/>
</dbReference>
<keyword evidence="2" id="KW-0418">Kinase</keyword>
<dbReference type="Gene3D" id="3.40.50.1000">
    <property type="entry name" value="HAD superfamily/HAD-like"/>
    <property type="match status" value="1"/>
</dbReference>
<reference evidence="2 3" key="1">
    <citation type="submission" date="2017-12" db="EMBL/GenBank/DDBJ databases">
        <title>Genomic analysis of a novel phage Ec_L1 lytic to Enterobacter cloacae.</title>
        <authorList>
            <person name="Li Z."/>
            <person name="Ren H."/>
            <person name="Xu Y."/>
        </authorList>
    </citation>
    <scope>NUCLEOTIDE SEQUENCE [LARGE SCALE GENOMIC DNA]</scope>
</reference>
<accession>A0A2P0W9T2</accession>
<dbReference type="Pfam" id="PF25109">
    <property type="entry name" value="HAD_PNKP"/>
    <property type="match status" value="1"/>
</dbReference>
<dbReference type="EMBL" id="MG732930">
    <property type="protein sequence ID" value="AUV57122.1"/>
    <property type="molecule type" value="Genomic_DNA"/>
</dbReference>
<dbReference type="GO" id="GO:0016301">
    <property type="term" value="F:kinase activity"/>
    <property type="evidence" value="ECO:0007669"/>
    <property type="project" value="UniProtKB-KW"/>
</dbReference>
<keyword evidence="3" id="KW-1185">Reference proteome</keyword>
<name>A0A2P0W9T2_9CAUD</name>
<dbReference type="InterPro" id="IPR036412">
    <property type="entry name" value="HAD-like_sf"/>
</dbReference>
<keyword evidence="2" id="KW-0808">Transferase</keyword>
<evidence type="ECO:0000313" key="2">
    <source>
        <dbReference type="EMBL" id="AUV57122.1"/>
    </source>
</evidence>
<dbReference type="OrthoDB" id="9497at10239"/>
<evidence type="ECO:0000259" key="1">
    <source>
        <dbReference type="Pfam" id="PF25109"/>
    </source>
</evidence>
<evidence type="ECO:0000313" key="3">
    <source>
        <dbReference type="Proteomes" id="UP000241856"/>
    </source>
</evidence>
<dbReference type="InterPro" id="IPR056782">
    <property type="entry name" value="HAD_PNKP"/>
</dbReference>
<sequence>MIFEPYYDAPRVVIFDYDGTLSDGTHRLHLLPTKDQHLTETWIPFNAACVDDAPIQDTIDVMNAMYDAGFYVIILTGRSDHVYDESVKWLKDNGARYHHIEMRKKTDNRRDTIIKEEYLRGIGLENIVAAWDDSPSVIEHLRGLGLTVYQVCDYGDKLHTRTDLNRKD</sequence>
<protein>
    <submittedName>
        <fullName evidence="2">3'-phosphatase, 5'-polynucleotide kinase</fullName>
    </submittedName>
</protein>
<proteinExistence type="predicted"/>
<dbReference type="Proteomes" id="UP000241856">
    <property type="component" value="Segment"/>
</dbReference>
<feature type="domain" description="Polynucleotide kinase PNKP phosphatase" evidence="1">
    <location>
        <begin position="10"/>
        <end position="152"/>
    </location>
</feature>